<accession>A0AB39BB82</accession>
<sequence>MRAQGTATVAGVIVTLAIAALTGCSTAGTEALSAEKQGTGASAAPAPSQTPTSAPSATPSAVTPATPAAPTSVPAPGAQQDGVIPETTTEQVVPDVFSWKSINGTWCPESGDCIEIFDYGTGTGNDRFVMQQSAAPDGCLLGDAWNPTYPGSMVMICPAWTPTPAAVFGTATSYEAVTGDDYTRDRMWFFQGLGSPTFFRP</sequence>
<organism evidence="3">
    <name type="scientific">Herbiconiux sp. A18JL235</name>
    <dbReference type="NCBI Taxonomy" id="3152363"/>
    <lineage>
        <taxon>Bacteria</taxon>
        <taxon>Bacillati</taxon>
        <taxon>Actinomycetota</taxon>
        <taxon>Actinomycetes</taxon>
        <taxon>Micrococcales</taxon>
        <taxon>Microbacteriaceae</taxon>
        <taxon>Herbiconiux</taxon>
    </lineage>
</organism>
<name>A0AB39BB82_9MICO</name>
<evidence type="ECO:0008006" key="4">
    <source>
        <dbReference type="Google" id="ProtNLM"/>
    </source>
</evidence>
<protein>
    <recommendedName>
        <fullName evidence="4">Lipoprotein</fullName>
    </recommendedName>
</protein>
<feature type="chain" id="PRO_5044262005" description="Lipoprotein" evidence="2">
    <location>
        <begin position="28"/>
        <end position="201"/>
    </location>
</feature>
<feature type="signal peptide" evidence="2">
    <location>
        <begin position="1"/>
        <end position="27"/>
    </location>
</feature>
<gene>
    <name evidence="3" type="ORF">ABFY20_10310</name>
</gene>
<evidence type="ECO:0000256" key="2">
    <source>
        <dbReference type="SAM" id="SignalP"/>
    </source>
</evidence>
<dbReference type="EMBL" id="CP162511">
    <property type="protein sequence ID" value="XDI03745.1"/>
    <property type="molecule type" value="Genomic_DNA"/>
</dbReference>
<feature type="region of interest" description="Disordered" evidence="1">
    <location>
        <begin position="35"/>
        <end position="83"/>
    </location>
</feature>
<proteinExistence type="predicted"/>
<feature type="compositionally biased region" description="Low complexity" evidence="1">
    <location>
        <begin position="37"/>
        <end position="78"/>
    </location>
</feature>
<dbReference type="RefSeq" id="WP_368496162.1">
    <property type="nucleotide sequence ID" value="NZ_CP162511.1"/>
</dbReference>
<evidence type="ECO:0000313" key="3">
    <source>
        <dbReference type="EMBL" id="XDI03745.1"/>
    </source>
</evidence>
<dbReference type="AlphaFoldDB" id="A0AB39BB82"/>
<keyword evidence="2" id="KW-0732">Signal</keyword>
<dbReference type="PROSITE" id="PS51257">
    <property type="entry name" value="PROKAR_LIPOPROTEIN"/>
    <property type="match status" value="1"/>
</dbReference>
<evidence type="ECO:0000256" key="1">
    <source>
        <dbReference type="SAM" id="MobiDB-lite"/>
    </source>
</evidence>
<reference evidence="3" key="1">
    <citation type="submission" date="2024-05" db="EMBL/GenBank/DDBJ databases">
        <title>Herbiconiux sp. A18JL235.</title>
        <authorList>
            <person name="Zhang G."/>
        </authorList>
    </citation>
    <scope>NUCLEOTIDE SEQUENCE</scope>
    <source>
        <strain evidence="3">A18JL235</strain>
    </source>
</reference>